<evidence type="ECO:0000259" key="8">
    <source>
        <dbReference type="PROSITE" id="PS51456"/>
    </source>
</evidence>
<evidence type="ECO:0000256" key="1">
    <source>
        <dbReference type="ARBA" id="ARBA00008314"/>
    </source>
</evidence>
<dbReference type="EMBL" id="JANIIK010000113">
    <property type="protein sequence ID" value="KAJ3591740.1"/>
    <property type="molecule type" value="Genomic_DNA"/>
</dbReference>
<organism evidence="9 10">
    <name type="scientific">Muraenolepis orangiensis</name>
    <name type="common">Patagonian moray cod</name>
    <dbReference type="NCBI Taxonomy" id="630683"/>
    <lineage>
        <taxon>Eukaryota</taxon>
        <taxon>Metazoa</taxon>
        <taxon>Chordata</taxon>
        <taxon>Craniata</taxon>
        <taxon>Vertebrata</taxon>
        <taxon>Euteleostomi</taxon>
        <taxon>Actinopterygii</taxon>
        <taxon>Neopterygii</taxon>
        <taxon>Teleostei</taxon>
        <taxon>Neoteleostei</taxon>
        <taxon>Acanthomorphata</taxon>
        <taxon>Zeiogadaria</taxon>
        <taxon>Gadariae</taxon>
        <taxon>Gadiformes</taxon>
        <taxon>Muraenolepidoidei</taxon>
        <taxon>Muraenolepididae</taxon>
        <taxon>Muraenolepis</taxon>
    </lineage>
</organism>
<evidence type="ECO:0000256" key="4">
    <source>
        <dbReference type="ARBA" id="ARBA00023123"/>
    </source>
</evidence>
<dbReference type="GO" id="GO:0005524">
    <property type="term" value="F:ATP binding"/>
    <property type="evidence" value="ECO:0007669"/>
    <property type="project" value="UniProtKB-UniRule"/>
</dbReference>
<dbReference type="InterPro" id="IPR027417">
    <property type="entry name" value="P-loop_NTPase"/>
</dbReference>
<dbReference type="Proteomes" id="UP001148018">
    <property type="component" value="Unassembled WGS sequence"/>
</dbReference>
<comment type="caution">
    <text evidence="9">The sequence shown here is derived from an EMBL/GenBank/DDBJ whole genome shotgun (WGS) entry which is preliminary data.</text>
</comment>
<dbReference type="GO" id="GO:0003774">
    <property type="term" value="F:cytoskeletal motor activity"/>
    <property type="evidence" value="ECO:0007669"/>
    <property type="project" value="UniProtKB-UniRule"/>
</dbReference>
<dbReference type="GO" id="GO:0044295">
    <property type="term" value="C:axonal growth cone"/>
    <property type="evidence" value="ECO:0007669"/>
    <property type="project" value="TreeGrafter"/>
</dbReference>
<dbReference type="InterPro" id="IPR051724">
    <property type="entry name" value="Actin_motor_Myosin"/>
</dbReference>
<dbReference type="SMART" id="SM00242">
    <property type="entry name" value="MYSc"/>
    <property type="match status" value="1"/>
</dbReference>
<feature type="region of interest" description="Actin-binding" evidence="7">
    <location>
        <begin position="625"/>
        <end position="647"/>
    </location>
</feature>
<dbReference type="PANTHER" id="PTHR46049:SF4">
    <property type="entry name" value="UNCONVENTIONAL MYOSIN-X"/>
    <property type="match status" value="1"/>
</dbReference>
<dbReference type="PANTHER" id="PTHR46049">
    <property type="entry name" value="AGAP003327-PA"/>
    <property type="match status" value="1"/>
</dbReference>
<dbReference type="PRINTS" id="PR00193">
    <property type="entry name" value="MYOSINHEAVY"/>
</dbReference>
<dbReference type="Pfam" id="PF00063">
    <property type="entry name" value="Myosin_head"/>
    <property type="match status" value="1"/>
</dbReference>
<keyword evidence="4 7" id="KW-0518">Myosin</keyword>
<proteinExistence type="inferred from homology"/>
<dbReference type="Pfam" id="PF18597">
    <property type="entry name" value="SH3_19"/>
    <property type="match status" value="1"/>
</dbReference>
<feature type="domain" description="Myosin motor" evidence="8">
    <location>
        <begin position="85"/>
        <end position="671"/>
    </location>
</feature>
<evidence type="ECO:0000313" key="10">
    <source>
        <dbReference type="Proteomes" id="UP001148018"/>
    </source>
</evidence>
<dbReference type="PROSITE" id="PS51456">
    <property type="entry name" value="MYOSIN_MOTOR"/>
    <property type="match status" value="1"/>
</dbReference>
<dbReference type="OrthoDB" id="6108017at2759"/>
<reference evidence="9" key="1">
    <citation type="submission" date="2022-07" db="EMBL/GenBank/DDBJ databases">
        <title>Chromosome-level genome of Muraenolepis orangiensis.</title>
        <authorList>
            <person name="Kim J."/>
        </authorList>
    </citation>
    <scope>NUCLEOTIDE SEQUENCE</scope>
    <source>
        <strain evidence="9">KU_S4_2022</strain>
        <tissue evidence="9">Muscle</tissue>
    </source>
</reference>
<evidence type="ECO:0000256" key="5">
    <source>
        <dbReference type="ARBA" id="ARBA00023175"/>
    </source>
</evidence>
<evidence type="ECO:0000256" key="7">
    <source>
        <dbReference type="PROSITE-ProRule" id="PRU00782"/>
    </source>
</evidence>
<dbReference type="FunFam" id="1.10.10.820:FF:000001">
    <property type="entry name" value="Myosin heavy chain"/>
    <property type="match status" value="1"/>
</dbReference>
<keyword evidence="10" id="KW-1185">Reference proteome</keyword>
<evidence type="ECO:0000313" key="9">
    <source>
        <dbReference type="EMBL" id="KAJ3591740.1"/>
    </source>
</evidence>
<evidence type="ECO:0000256" key="6">
    <source>
        <dbReference type="ARBA" id="ARBA00023203"/>
    </source>
</evidence>
<dbReference type="Gene3D" id="1.10.10.820">
    <property type="match status" value="1"/>
</dbReference>
<accession>A0A9Q0DR79</accession>
<evidence type="ECO:0000256" key="2">
    <source>
        <dbReference type="ARBA" id="ARBA00022741"/>
    </source>
</evidence>
<dbReference type="InterPro" id="IPR036961">
    <property type="entry name" value="Kinesin_motor_dom_sf"/>
</dbReference>
<keyword evidence="2 7" id="KW-0547">Nucleotide-binding</keyword>
<dbReference type="AlphaFoldDB" id="A0A9Q0DR79"/>
<dbReference type="GO" id="GO:0003779">
    <property type="term" value="F:actin binding"/>
    <property type="evidence" value="ECO:0007669"/>
    <property type="project" value="UniProtKB-KW"/>
</dbReference>
<evidence type="ECO:0000256" key="3">
    <source>
        <dbReference type="ARBA" id="ARBA00022840"/>
    </source>
</evidence>
<feature type="binding site" evidence="7">
    <location>
        <begin position="179"/>
        <end position="186"/>
    </location>
    <ligand>
        <name>ATP</name>
        <dbReference type="ChEBI" id="CHEBI:30616"/>
    </ligand>
</feature>
<dbReference type="GO" id="GO:0048675">
    <property type="term" value="P:axon extension"/>
    <property type="evidence" value="ECO:0007669"/>
    <property type="project" value="TreeGrafter"/>
</dbReference>
<dbReference type="InterPro" id="IPR001609">
    <property type="entry name" value="Myosin_head_motor_dom-like"/>
</dbReference>
<protein>
    <recommendedName>
        <fullName evidence="8">Myosin motor domain-containing protein</fullName>
    </recommendedName>
</protein>
<dbReference type="Gene3D" id="1.20.58.530">
    <property type="match status" value="1"/>
</dbReference>
<dbReference type="SUPFAM" id="SSF52540">
    <property type="entry name" value="P-loop containing nucleoside triphosphate hydrolases"/>
    <property type="match status" value="1"/>
</dbReference>
<dbReference type="Gene3D" id="3.40.850.10">
    <property type="entry name" value="Kinesin motor domain"/>
    <property type="match status" value="1"/>
</dbReference>
<name>A0A9Q0DR79_9TELE</name>
<comment type="similarity">
    <text evidence="1 7">Belongs to the TRAFAC class myosin-kinesin ATPase superfamily. Myosin family.</text>
</comment>
<dbReference type="GO" id="GO:0016459">
    <property type="term" value="C:myosin complex"/>
    <property type="evidence" value="ECO:0007669"/>
    <property type="project" value="UniProtKB-KW"/>
</dbReference>
<sequence length="671" mass="76076">MTVWFSHCLSGFTRGTRVSSNVSSLCAPQGARVWLRQKEQLLPSTVTSCNELSLVLATDYGKVVSVERQDLGGDTVVPMHPSSVQGVEDMSTLTELHEAVIMHNLHLRYQKDCIYTNIGSILAAVNPYKQIPGLYDGPAVDLYSRHHMGELPPHIFAVANESYRCLWKRQDSQCVLISGESGAGKTESTKLLLRFLSVMSQKSSGSAPSETNTTRVEQAIIQSSRFGKFIQLHFSQGGNIQGGCVFDYLLEKNRVVRQNPGERNYHIFYALLSGTDKDHKDMYYLCEGPESYHYLTQSGCVKDVSLDDRNLFDSVMEALKVMGFSEEEIRDVFRLLSAVLQMGNIEFMTAGGAQITSKGVVSNVSELLGLDSFQLSEVLTQRSMILRGEEICSPLTVEQAVDSRDSVAMALYSQCFSWIIMRINQKIKGKDNFKSVGILDIFGFENFEVNRFEQFNINYANEKLQEYFNKHIFSLEQLDYNREGIRWEAIDWMDNAECLDLIEKKLGMLALVNEESRFPKGTDLTLLEKLHSRHAANPYYVKPRVTDHQFGIKHYAGEVLYDVRGILEKNRDTFRDDILFILKDSRLDFIYDLFERVGSRSGDDTMKMGTARRKPTVSSQFRDSLHSLMGTLSASNPFFVRCIKPNMDKNPDRFDPEVVLNQLRTSTPGTR</sequence>
<dbReference type="InterPro" id="IPR040640">
    <property type="entry name" value="MyoX_N_SH3"/>
</dbReference>
<keyword evidence="3 7" id="KW-0067">ATP-binding</keyword>
<keyword evidence="6 7" id="KW-0009">Actin-binding</keyword>
<keyword evidence="5 7" id="KW-0505">Motor protein</keyword>
<dbReference type="Gene3D" id="1.20.120.720">
    <property type="entry name" value="Myosin VI head, motor domain, U50 subdomain"/>
    <property type="match status" value="1"/>
</dbReference>
<gene>
    <name evidence="9" type="ORF">NHX12_006872</name>
</gene>